<keyword evidence="3" id="KW-1185">Reference proteome</keyword>
<gene>
    <name evidence="2" type="ORF">IC229_07200</name>
</gene>
<dbReference type="RefSeq" id="WP_190886271.1">
    <property type="nucleotide sequence ID" value="NZ_JACWZY010000004.1"/>
</dbReference>
<protein>
    <submittedName>
        <fullName evidence="2">Uncharacterized protein</fullName>
    </submittedName>
</protein>
<comment type="caution">
    <text evidence="2">The sequence shown here is derived from an EMBL/GenBank/DDBJ whole genome shotgun (WGS) entry which is preliminary data.</text>
</comment>
<accession>A0A926XU21</accession>
<reference evidence="2" key="1">
    <citation type="submission" date="2020-09" db="EMBL/GenBank/DDBJ databases">
        <authorList>
            <person name="Kim M.K."/>
        </authorList>
    </citation>
    <scope>NUCLEOTIDE SEQUENCE</scope>
    <source>
        <strain evidence="2">BT702</strain>
    </source>
</reference>
<dbReference type="Proteomes" id="UP000598820">
    <property type="component" value="Unassembled WGS sequence"/>
</dbReference>
<sequence length="185" mass="19718">MKSIKQSLWAVLAMSVLAGACKKDEQNVTPTDDNEAITTATLQLVNKANASEVVTATIENLNTSADFSKATLTLKANTTYSGTIQLVNKTKTPTIDVSAEIKSEQNEHLLVYTPSVATLLTVTITDKDTNPSPGPYPVGLTFDLKTNAVATGKLNVRLRHQPGAKNGTQTPGTDDLNTDFSVVIQ</sequence>
<feature type="chain" id="PRO_5036927411" evidence="1">
    <location>
        <begin position="19"/>
        <end position="185"/>
    </location>
</feature>
<dbReference type="PROSITE" id="PS51257">
    <property type="entry name" value="PROKAR_LIPOPROTEIN"/>
    <property type="match status" value="1"/>
</dbReference>
<organism evidence="2 3">
    <name type="scientific">Spirosoma profusum</name>
    <dbReference type="NCBI Taxonomy" id="2771354"/>
    <lineage>
        <taxon>Bacteria</taxon>
        <taxon>Pseudomonadati</taxon>
        <taxon>Bacteroidota</taxon>
        <taxon>Cytophagia</taxon>
        <taxon>Cytophagales</taxon>
        <taxon>Cytophagaceae</taxon>
        <taxon>Spirosoma</taxon>
    </lineage>
</organism>
<evidence type="ECO:0000256" key="1">
    <source>
        <dbReference type="SAM" id="SignalP"/>
    </source>
</evidence>
<evidence type="ECO:0000313" key="3">
    <source>
        <dbReference type="Proteomes" id="UP000598820"/>
    </source>
</evidence>
<dbReference type="AlphaFoldDB" id="A0A926XU21"/>
<evidence type="ECO:0000313" key="2">
    <source>
        <dbReference type="EMBL" id="MBD2700414.1"/>
    </source>
</evidence>
<name>A0A926XU21_9BACT</name>
<feature type="signal peptide" evidence="1">
    <location>
        <begin position="1"/>
        <end position="18"/>
    </location>
</feature>
<keyword evidence="1" id="KW-0732">Signal</keyword>
<dbReference type="EMBL" id="JACWZY010000004">
    <property type="protein sequence ID" value="MBD2700414.1"/>
    <property type="molecule type" value="Genomic_DNA"/>
</dbReference>
<proteinExistence type="predicted"/>